<dbReference type="AlphaFoldDB" id="A0A8C4QM96"/>
<evidence type="ECO:0000256" key="4">
    <source>
        <dbReference type="ARBA" id="ARBA00023136"/>
    </source>
</evidence>
<evidence type="ECO:0000313" key="7">
    <source>
        <dbReference type="Proteomes" id="UP000694388"/>
    </source>
</evidence>
<evidence type="ECO:0000256" key="5">
    <source>
        <dbReference type="SAM" id="Phobius"/>
    </source>
</evidence>
<sequence length="117" mass="12795">MDSRVPTPWMGRVSGVTTRSPALLGNSGAPEELCSNRSCPWIDWLPVTDVPSGVAPRSLYIFCLVQVAVMCVLSLTVVFGVFFLGCNLLVKSEGMVNLLAKERRGSRDVEAVVFRTY</sequence>
<organism evidence="6 7">
    <name type="scientific">Eptatretus burgeri</name>
    <name type="common">Inshore hagfish</name>
    <dbReference type="NCBI Taxonomy" id="7764"/>
    <lineage>
        <taxon>Eukaryota</taxon>
        <taxon>Metazoa</taxon>
        <taxon>Chordata</taxon>
        <taxon>Craniata</taxon>
        <taxon>Vertebrata</taxon>
        <taxon>Cyclostomata</taxon>
        <taxon>Myxini</taxon>
        <taxon>Myxiniformes</taxon>
        <taxon>Myxinidae</taxon>
        <taxon>Eptatretinae</taxon>
        <taxon>Eptatretus</taxon>
    </lineage>
</organism>
<evidence type="ECO:0000256" key="1">
    <source>
        <dbReference type="ARBA" id="ARBA00004167"/>
    </source>
</evidence>
<evidence type="ECO:0000256" key="3">
    <source>
        <dbReference type="ARBA" id="ARBA00022989"/>
    </source>
</evidence>
<keyword evidence="2 5" id="KW-0812">Transmembrane</keyword>
<dbReference type="GeneTree" id="ENSGT00390000010523"/>
<reference evidence="6" key="1">
    <citation type="submission" date="2025-08" db="UniProtKB">
        <authorList>
            <consortium name="Ensembl"/>
        </authorList>
    </citation>
    <scope>IDENTIFICATION</scope>
</reference>
<dbReference type="Ensembl" id="ENSEBUT00000017277.1">
    <property type="protein sequence ID" value="ENSEBUP00000016701.1"/>
    <property type="gene ID" value="ENSEBUG00000010480.1"/>
</dbReference>
<comment type="subcellular location">
    <subcellularLocation>
        <location evidence="1">Membrane</location>
        <topology evidence="1">Single-pass membrane protein</topology>
    </subcellularLocation>
</comment>
<keyword evidence="4 5" id="KW-0472">Membrane</keyword>
<feature type="transmembrane region" description="Helical" evidence="5">
    <location>
        <begin position="59"/>
        <end position="90"/>
    </location>
</feature>
<protein>
    <submittedName>
        <fullName evidence="6">Reprimo, TP53 dependent G2 arrest mediator candidate b</fullName>
    </submittedName>
</protein>
<proteinExistence type="predicted"/>
<evidence type="ECO:0000313" key="6">
    <source>
        <dbReference type="Ensembl" id="ENSEBUP00000016701.1"/>
    </source>
</evidence>
<keyword evidence="3 5" id="KW-1133">Transmembrane helix</keyword>
<keyword evidence="7" id="KW-1185">Reference proteome</keyword>
<dbReference type="PANTHER" id="PTHR28649">
    <property type="entry name" value="PROTEIN REPRIMO-RELATED"/>
    <property type="match status" value="1"/>
</dbReference>
<dbReference type="InterPro" id="IPR043383">
    <property type="entry name" value="Reprimo_fam"/>
</dbReference>
<dbReference type="GO" id="GO:0016020">
    <property type="term" value="C:membrane"/>
    <property type="evidence" value="ECO:0007669"/>
    <property type="project" value="UniProtKB-SubCell"/>
</dbReference>
<name>A0A8C4QM96_EPTBU</name>
<evidence type="ECO:0000256" key="2">
    <source>
        <dbReference type="ARBA" id="ARBA00022692"/>
    </source>
</evidence>
<dbReference type="Proteomes" id="UP000694388">
    <property type="component" value="Unplaced"/>
</dbReference>
<accession>A0A8C4QM96</accession>
<reference evidence="6" key="2">
    <citation type="submission" date="2025-09" db="UniProtKB">
        <authorList>
            <consortium name="Ensembl"/>
        </authorList>
    </citation>
    <scope>IDENTIFICATION</scope>
</reference>